<dbReference type="Gene3D" id="3.40.50.720">
    <property type="entry name" value="NAD(P)-binding Rossmann-like Domain"/>
    <property type="match status" value="1"/>
</dbReference>
<dbReference type="InterPro" id="IPR008927">
    <property type="entry name" value="6-PGluconate_DH-like_C_sf"/>
</dbReference>
<evidence type="ECO:0000259" key="5">
    <source>
        <dbReference type="Pfam" id="PF03446"/>
    </source>
</evidence>
<gene>
    <name evidence="7" type="ORF">EGT71_00265</name>
</gene>
<dbReference type="Pfam" id="PF03446">
    <property type="entry name" value="NAD_binding_2"/>
    <property type="match status" value="1"/>
</dbReference>
<dbReference type="Pfam" id="PF14833">
    <property type="entry name" value="NAD_binding_11"/>
    <property type="match status" value="1"/>
</dbReference>
<feature type="domain" description="3-hydroxyisobutyrate dehydrogenase-like NAD-binding" evidence="6">
    <location>
        <begin position="166"/>
        <end position="285"/>
    </location>
</feature>
<proteinExistence type="inferred from homology"/>
<feature type="domain" description="6-phosphogluconate dehydrogenase NADP-binding" evidence="5">
    <location>
        <begin position="5"/>
        <end position="163"/>
    </location>
</feature>
<dbReference type="RefSeq" id="WP_125295370.1">
    <property type="nucleotide sequence ID" value="NZ_JAPTZM010000001.1"/>
</dbReference>
<evidence type="ECO:0000313" key="7">
    <source>
        <dbReference type="EMBL" id="RSE28993.1"/>
    </source>
</evidence>
<name>A0A427V880_9ENTR</name>
<dbReference type="PANTHER" id="PTHR43060:SF15">
    <property type="entry name" value="3-HYDROXYISOBUTYRATE DEHYDROGENASE-LIKE 1, MITOCHONDRIAL-RELATED"/>
    <property type="match status" value="1"/>
</dbReference>
<evidence type="ECO:0000256" key="2">
    <source>
        <dbReference type="ARBA" id="ARBA00023002"/>
    </source>
</evidence>
<dbReference type="Gene3D" id="1.10.1040.10">
    <property type="entry name" value="N-(1-d-carboxylethyl)-l-norvaline Dehydrogenase, domain 2"/>
    <property type="match status" value="1"/>
</dbReference>
<dbReference type="Proteomes" id="UP000275331">
    <property type="component" value="Unassembled WGS sequence"/>
</dbReference>
<dbReference type="EMBL" id="RHXB01000001">
    <property type="protein sequence ID" value="RSE28993.1"/>
    <property type="molecule type" value="Genomic_DNA"/>
</dbReference>
<dbReference type="PANTHER" id="PTHR43060">
    <property type="entry name" value="3-HYDROXYISOBUTYRATE DEHYDROGENASE-LIKE 1, MITOCHONDRIAL-RELATED"/>
    <property type="match status" value="1"/>
</dbReference>
<dbReference type="PIRSF" id="PIRSF000103">
    <property type="entry name" value="HIBADH"/>
    <property type="match status" value="1"/>
</dbReference>
<dbReference type="OrthoDB" id="9786703at2"/>
<comment type="caution">
    <text evidence="7">The sequence shown here is derived from an EMBL/GenBank/DDBJ whole genome shotgun (WGS) entry which is preliminary data.</text>
</comment>
<dbReference type="InterPro" id="IPR015815">
    <property type="entry name" value="HIBADH-related"/>
</dbReference>
<dbReference type="InterPro" id="IPR029154">
    <property type="entry name" value="HIBADH-like_NADP-bd"/>
</dbReference>
<feature type="active site" evidence="4">
    <location>
        <position position="172"/>
    </location>
</feature>
<dbReference type="InterPro" id="IPR013328">
    <property type="entry name" value="6PGD_dom2"/>
</dbReference>
<dbReference type="GO" id="GO:0016054">
    <property type="term" value="P:organic acid catabolic process"/>
    <property type="evidence" value="ECO:0007669"/>
    <property type="project" value="UniProtKB-ARBA"/>
</dbReference>
<evidence type="ECO:0000259" key="6">
    <source>
        <dbReference type="Pfam" id="PF14833"/>
    </source>
</evidence>
<dbReference type="InterPro" id="IPR006115">
    <property type="entry name" value="6PGDH_NADP-bd"/>
</dbReference>
<dbReference type="GO" id="GO:0016616">
    <property type="term" value="F:oxidoreductase activity, acting on the CH-OH group of donors, NAD or NADP as acceptor"/>
    <property type="evidence" value="ECO:0007669"/>
    <property type="project" value="UniProtKB-ARBA"/>
</dbReference>
<keyword evidence="2" id="KW-0560">Oxidoreductase</keyword>
<dbReference type="PROSITE" id="PS00895">
    <property type="entry name" value="3_HYDROXYISOBUT_DH"/>
    <property type="match status" value="1"/>
</dbReference>
<dbReference type="SUPFAM" id="SSF51735">
    <property type="entry name" value="NAD(P)-binding Rossmann-fold domains"/>
    <property type="match status" value="1"/>
</dbReference>
<dbReference type="GO" id="GO:0051287">
    <property type="term" value="F:NAD binding"/>
    <property type="evidence" value="ECO:0007669"/>
    <property type="project" value="InterPro"/>
</dbReference>
<accession>A0A427V880</accession>
<dbReference type="InterPro" id="IPR036291">
    <property type="entry name" value="NAD(P)-bd_dom_sf"/>
</dbReference>
<keyword evidence="3" id="KW-0520">NAD</keyword>
<evidence type="ECO:0000256" key="3">
    <source>
        <dbReference type="ARBA" id="ARBA00023027"/>
    </source>
</evidence>
<evidence type="ECO:0000256" key="4">
    <source>
        <dbReference type="PIRSR" id="PIRSR000103-1"/>
    </source>
</evidence>
<dbReference type="AlphaFoldDB" id="A0A427V880"/>
<dbReference type="GO" id="GO:0050661">
    <property type="term" value="F:NADP binding"/>
    <property type="evidence" value="ECO:0007669"/>
    <property type="project" value="InterPro"/>
</dbReference>
<evidence type="ECO:0000256" key="1">
    <source>
        <dbReference type="ARBA" id="ARBA00009080"/>
    </source>
</evidence>
<evidence type="ECO:0000313" key="8">
    <source>
        <dbReference type="Proteomes" id="UP000275331"/>
    </source>
</evidence>
<dbReference type="SUPFAM" id="SSF48179">
    <property type="entry name" value="6-phosphogluconate dehydrogenase C-terminal domain-like"/>
    <property type="match status" value="1"/>
</dbReference>
<sequence>MKSVLGFIGLGIMGKPMVRNLLKAGYPVHVYSIEERDIREVEQDGARGEISSAGVARHADIIITMVPNTPQVEEVLFGANGIGDALGEGKVVIDMSTISSLATREIAARVHATGARMLDAPVSGGDKGAKSGTLSIMVGGDVQTFERCLPVLEVLGSRITHVGGNGAGQVVKSCNQVLAASTMAALGEALVMGTKAGVDPTKIIEVLSAGYARCGCIDIRGSLLLERNFDPGFMTRLQYKDLNLAMELSRGVNVPMPIGSMVHEFYKSIMAQGLGNEDHSNVIKIFEQMAGVEVKGGAKNHD</sequence>
<organism evidence="7 8">
    <name type="scientific">Atlantibacter subterraneus</name>
    <dbReference type="NCBI Taxonomy" id="255519"/>
    <lineage>
        <taxon>Bacteria</taxon>
        <taxon>Pseudomonadati</taxon>
        <taxon>Pseudomonadota</taxon>
        <taxon>Gammaproteobacteria</taxon>
        <taxon>Enterobacterales</taxon>
        <taxon>Enterobacteriaceae</taxon>
        <taxon>Atlantibacter</taxon>
    </lineage>
</organism>
<reference evidence="7 8" key="1">
    <citation type="submission" date="2018-10" db="EMBL/GenBank/DDBJ databases">
        <title>Transmission dynamics of multidrug resistant bacteria on intensive care unit surfaces.</title>
        <authorList>
            <person name="D'Souza A.W."/>
            <person name="Potter R.F."/>
            <person name="Wallace M."/>
            <person name="Shupe A."/>
            <person name="Patel S."/>
            <person name="Sun S."/>
            <person name="Gul D."/>
            <person name="Kwon J.H."/>
            <person name="Andleeb S."/>
            <person name="Burnham C.-A.D."/>
            <person name="Dantas G."/>
        </authorList>
    </citation>
    <scope>NUCLEOTIDE SEQUENCE [LARGE SCALE GENOMIC DNA]</scope>
    <source>
        <strain evidence="7 8">AS_373</strain>
    </source>
</reference>
<protein>
    <submittedName>
        <fullName evidence="7">2-hydroxy-3-oxopropionate reductase</fullName>
    </submittedName>
</protein>
<comment type="similarity">
    <text evidence="1">Belongs to the HIBADH-related family.</text>
</comment>
<dbReference type="InterPro" id="IPR002204">
    <property type="entry name" value="3-OH-isobutyrate_DH-rel_CS"/>
</dbReference>